<feature type="region of interest" description="Disordered" evidence="3">
    <location>
        <begin position="92"/>
        <end position="111"/>
    </location>
</feature>
<evidence type="ECO:0000313" key="4">
    <source>
        <dbReference type="EMBL" id="OGI83318.1"/>
    </source>
</evidence>
<evidence type="ECO:0000256" key="1">
    <source>
        <dbReference type="ARBA" id="ARBA00022490"/>
    </source>
</evidence>
<gene>
    <name evidence="4" type="ORF">A2903_02860</name>
</gene>
<dbReference type="SUPFAM" id="SSF54814">
    <property type="entry name" value="Prokaryotic type KH domain (KH-domain type II)"/>
    <property type="match status" value="1"/>
</dbReference>
<dbReference type="PANTHER" id="PTHR34654">
    <property type="entry name" value="UPF0109 PROTEIN SCO5592"/>
    <property type="match status" value="1"/>
</dbReference>
<name>A0A1F6WN72_9BACT</name>
<dbReference type="InterPro" id="IPR009019">
    <property type="entry name" value="KH_sf_prok-type"/>
</dbReference>
<dbReference type="InterPro" id="IPR015946">
    <property type="entry name" value="KH_dom-like_a/b"/>
</dbReference>
<organism evidence="4 5">
    <name type="scientific">Candidatus Nomurabacteria bacterium RIFCSPLOWO2_01_FULL_33_17</name>
    <dbReference type="NCBI Taxonomy" id="1801764"/>
    <lineage>
        <taxon>Bacteria</taxon>
        <taxon>Candidatus Nomuraibacteriota</taxon>
    </lineage>
</organism>
<dbReference type="Proteomes" id="UP000178184">
    <property type="component" value="Unassembled WGS sequence"/>
</dbReference>
<feature type="compositionally biased region" description="Low complexity" evidence="3">
    <location>
        <begin position="93"/>
        <end position="111"/>
    </location>
</feature>
<dbReference type="EMBL" id="MFUO01000030">
    <property type="protein sequence ID" value="OGI83318.1"/>
    <property type="molecule type" value="Genomic_DNA"/>
</dbReference>
<evidence type="ECO:0008006" key="6">
    <source>
        <dbReference type="Google" id="ProtNLM"/>
    </source>
</evidence>
<evidence type="ECO:0000313" key="5">
    <source>
        <dbReference type="Proteomes" id="UP000178184"/>
    </source>
</evidence>
<protein>
    <recommendedName>
        <fullName evidence="6">RNA-binding protein</fullName>
    </recommendedName>
</protein>
<dbReference type="Gene3D" id="3.30.300.20">
    <property type="match status" value="1"/>
</dbReference>
<dbReference type="AlphaFoldDB" id="A0A1F6WN72"/>
<dbReference type="PANTHER" id="PTHR34654:SF1">
    <property type="entry name" value="RNA-BINDING PROTEIN KHPA"/>
    <property type="match status" value="1"/>
</dbReference>
<reference evidence="4 5" key="1">
    <citation type="journal article" date="2016" name="Nat. Commun.">
        <title>Thousands of microbial genomes shed light on interconnected biogeochemical processes in an aquifer system.</title>
        <authorList>
            <person name="Anantharaman K."/>
            <person name="Brown C.T."/>
            <person name="Hug L.A."/>
            <person name="Sharon I."/>
            <person name="Castelle C.J."/>
            <person name="Probst A.J."/>
            <person name="Thomas B.C."/>
            <person name="Singh A."/>
            <person name="Wilkins M.J."/>
            <person name="Karaoz U."/>
            <person name="Brodie E.L."/>
            <person name="Williams K.H."/>
            <person name="Hubbard S.S."/>
            <person name="Banfield J.F."/>
        </authorList>
    </citation>
    <scope>NUCLEOTIDE SEQUENCE [LARGE SCALE GENOMIC DNA]</scope>
</reference>
<dbReference type="InterPro" id="IPR020627">
    <property type="entry name" value="KhpA"/>
</dbReference>
<proteinExistence type="inferred from homology"/>
<comment type="caution">
    <text evidence="4">The sequence shown here is derived from an EMBL/GenBank/DDBJ whole genome shotgun (WGS) entry which is preliminary data.</text>
</comment>
<dbReference type="Pfam" id="PF13083">
    <property type="entry name" value="KH_KhpA-B"/>
    <property type="match status" value="1"/>
</dbReference>
<dbReference type="CDD" id="cd22533">
    <property type="entry name" value="KH-II_YlqC-like"/>
    <property type="match status" value="1"/>
</dbReference>
<dbReference type="STRING" id="1801764.A2903_02860"/>
<sequence>FLDYIIKALVDSPSDVEIIRTVDEMGVLLTLSVNPADMGKVIGRQGNTAKAIRTLLRVIGMKSNSRVNLKINEPAGSTHVHASAHAPSDTAVMADIPPAPASMSADPSSTMDEALADFKSI</sequence>
<evidence type="ECO:0000256" key="3">
    <source>
        <dbReference type="SAM" id="MobiDB-lite"/>
    </source>
</evidence>
<dbReference type="HAMAP" id="MF_00088">
    <property type="entry name" value="KhpA"/>
    <property type="match status" value="1"/>
</dbReference>
<accession>A0A1F6WN72</accession>
<evidence type="ECO:0000256" key="2">
    <source>
        <dbReference type="ARBA" id="ARBA00022884"/>
    </source>
</evidence>
<keyword evidence="1" id="KW-0963">Cytoplasm</keyword>
<keyword evidence="2" id="KW-0694">RNA-binding</keyword>
<dbReference type="GO" id="GO:0003723">
    <property type="term" value="F:RNA binding"/>
    <property type="evidence" value="ECO:0007669"/>
    <property type="project" value="UniProtKB-KW"/>
</dbReference>
<feature type="non-terminal residue" evidence="4">
    <location>
        <position position="1"/>
    </location>
</feature>